<protein>
    <submittedName>
        <fullName evidence="1">Glyoxalase</fullName>
    </submittedName>
</protein>
<dbReference type="InterPro" id="IPR037523">
    <property type="entry name" value="VOC_core"/>
</dbReference>
<dbReference type="InterPro" id="IPR029068">
    <property type="entry name" value="Glyas_Bleomycin-R_OHBP_Dase"/>
</dbReference>
<dbReference type="AlphaFoldDB" id="A0A0J1HRQ5"/>
<dbReference type="PROSITE" id="PS51819">
    <property type="entry name" value="VOC"/>
    <property type="match status" value="1"/>
</dbReference>
<dbReference type="RefSeq" id="WP_047944983.1">
    <property type="nucleotide sequence ID" value="NZ_CP053989.1"/>
</dbReference>
<dbReference type="PATRIC" id="fig|1397.4.peg.4601"/>
<accession>A0A0J1HRQ5</accession>
<evidence type="ECO:0000313" key="2">
    <source>
        <dbReference type="Proteomes" id="UP000036045"/>
    </source>
</evidence>
<dbReference type="Gene3D" id="3.10.180.10">
    <property type="entry name" value="2,3-Dihydroxybiphenyl 1,2-Dioxygenase, domain 1"/>
    <property type="match status" value="1"/>
</dbReference>
<gene>
    <name evidence="1" type="ORF">ABW02_25300</name>
</gene>
<keyword evidence="2" id="KW-1185">Reference proteome</keyword>
<dbReference type="InterPro" id="IPR004360">
    <property type="entry name" value="Glyas_Fos-R_dOase_dom"/>
</dbReference>
<dbReference type="PANTHER" id="PTHR36503">
    <property type="entry name" value="BLR2520 PROTEIN"/>
    <property type="match status" value="1"/>
</dbReference>
<dbReference type="OrthoDB" id="9796521at2"/>
<dbReference type="GeneID" id="56347426"/>
<comment type="caution">
    <text evidence="1">The sequence shown here is derived from an EMBL/GenBank/DDBJ whole genome shotgun (WGS) entry which is preliminary data.</text>
</comment>
<organism evidence="1 2">
    <name type="scientific">Niallia circulans</name>
    <name type="common">Bacillus circulans</name>
    <dbReference type="NCBI Taxonomy" id="1397"/>
    <lineage>
        <taxon>Bacteria</taxon>
        <taxon>Bacillati</taxon>
        <taxon>Bacillota</taxon>
        <taxon>Bacilli</taxon>
        <taxon>Bacillales</taxon>
        <taxon>Bacillaceae</taxon>
        <taxon>Niallia</taxon>
    </lineage>
</organism>
<evidence type="ECO:0000313" key="1">
    <source>
        <dbReference type="EMBL" id="KLV16418.1"/>
    </source>
</evidence>
<sequence>MVPQRVSLLTIGALRLPELRRFYQRLGWLEKESSSDQYAIFKTAGVLLTLFPLEELAKDAGVELQNPMEGYRGATFAINVNTLEDVDAVMEKVKEAGGKIIREASDAFWGGRTAYFADPENNLWEVAWNPDSVFDERGAMIDF</sequence>
<dbReference type="SUPFAM" id="SSF54593">
    <property type="entry name" value="Glyoxalase/Bleomycin resistance protein/Dihydroxybiphenyl dioxygenase"/>
    <property type="match status" value="1"/>
</dbReference>
<dbReference type="EMBL" id="LDPH01000053">
    <property type="protein sequence ID" value="KLV16418.1"/>
    <property type="molecule type" value="Genomic_DNA"/>
</dbReference>
<proteinExistence type="predicted"/>
<name>A0A0J1HRQ5_NIACI</name>
<dbReference type="Proteomes" id="UP000036045">
    <property type="component" value="Unassembled WGS sequence"/>
</dbReference>
<reference evidence="1 2" key="1">
    <citation type="submission" date="2015-05" db="EMBL/GenBank/DDBJ databases">
        <title>Whole genome sequence and identification of bacterial endophytes from Costus igneus.</title>
        <authorList>
            <person name="Lee Y.P."/>
            <person name="Gan H.M."/>
            <person name="Eng W."/>
            <person name="Wheatley M.S."/>
            <person name="Caraballo A."/>
            <person name="Polter S."/>
            <person name="Savka M.A."/>
            <person name="Hudson A.O."/>
        </authorList>
    </citation>
    <scope>NUCLEOTIDE SEQUENCE [LARGE SCALE GENOMIC DNA]</scope>
    <source>
        <strain evidence="1 2">RIT379</strain>
    </source>
</reference>
<dbReference type="Pfam" id="PF00903">
    <property type="entry name" value="Glyoxalase"/>
    <property type="match status" value="1"/>
</dbReference>
<dbReference type="PANTHER" id="PTHR36503:SF1">
    <property type="entry name" value="BLR2520 PROTEIN"/>
    <property type="match status" value="1"/>
</dbReference>